<dbReference type="EMBL" id="VDCV01000008">
    <property type="protein sequence ID" value="KAB5545411.1"/>
    <property type="molecule type" value="Genomic_DNA"/>
</dbReference>
<dbReference type="InterPro" id="IPR036163">
    <property type="entry name" value="HMA_dom_sf"/>
</dbReference>
<keyword evidence="2" id="KW-0479">Metal-binding</keyword>
<sequence>MVLARNDHGSNLSLVLNLVPRTTRWWGVPFRWEDIAPPDAARLTAIDMHELAMNLWVLRSGEAFSFLDSYDVDEWLCLKVAAPSDMTLMGDAASLCLNNGRKDVSFVAIQEPFLHTGFTLRSKANRRQSLLNRPAAEFSSDIEIRIQDFESDFKVFFANNLKNNDYVRELKNMSKEEFLKIQTCVLKVNIHCDGCKQKVKKLLQKIDGVFTTSIDSEQGKVTVSGNVDPAVLIKKLAKSGKHAELWGAPKGNNNGQNQMANQLKNMQIDNGKGGNNNKGQKINNQNNNQQQPKGGQPTPQQIQQLQQLQQMKAFQDLKLPQMKDMKMPPNQQQQKNVKFTLPEDDMTDDEFDDDSDDEFDDDEFDDEMDDPRYPLGKMKQIMGNGPQGPNMMNGIPLQLLNAQKGGANGKKGGPGGGGGNGGVPVQINMGGGEGKNGGGGGKGGGGGGGNNNGGQNQVGKNGGGGGKPQDGKNGNNGGGGGGGNKNGNGGNGNNMQMNGGKKGNNGASGSMNDGFQKMGGPHLNMAQMGGMPLGQMGGMPMGQMGGMPMGQMGNISAVQGLPAAAAMGGAAAGGGPNGYFQGAGPDLLPGNPYQQQQQQQYLAAVMNQQRSMGNERFQPMIYARPPPAVNYMPQQPPPYPYPYPYPHPTGNDQYTNFFSDENTSSCNVM</sequence>
<dbReference type="GO" id="GO:0046872">
    <property type="term" value="F:metal ion binding"/>
    <property type="evidence" value="ECO:0007669"/>
    <property type="project" value="UniProtKB-KW"/>
</dbReference>
<reference evidence="9" key="1">
    <citation type="journal article" date="2019" name="Gigascience">
        <title>De novo genome assembly of the endangered Acer yangbiense, a plant species with extremely small populations endemic to Yunnan Province, China.</title>
        <authorList>
            <person name="Yang J."/>
            <person name="Wariss H.M."/>
            <person name="Tao L."/>
            <person name="Zhang R."/>
            <person name="Yun Q."/>
            <person name="Hollingsworth P."/>
            <person name="Dao Z."/>
            <person name="Luo G."/>
            <person name="Guo H."/>
            <person name="Ma Y."/>
            <person name="Sun W."/>
        </authorList>
    </citation>
    <scope>NUCLEOTIDE SEQUENCE [LARGE SCALE GENOMIC DNA]</scope>
    <source>
        <strain evidence="9">cv. br00</strain>
    </source>
</reference>
<protein>
    <recommendedName>
        <fullName evidence="7">HMA domain-containing protein</fullName>
    </recommendedName>
</protein>
<evidence type="ECO:0000313" key="9">
    <source>
        <dbReference type="Proteomes" id="UP000326939"/>
    </source>
</evidence>
<feature type="region of interest" description="Disordered" evidence="6">
    <location>
        <begin position="341"/>
        <end position="373"/>
    </location>
</feature>
<dbReference type="Gene3D" id="3.30.70.100">
    <property type="match status" value="1"/>
</dbReference>
<dbReference type="InterPro" id="IPR006121">
    <property type="entry name" value="HMA_dom"/>
</dbReference>
<name>A0A5N5LSW6_9ROSI</name>
<accession>A0A5N5LSW6</accession>
<dbReference type="PANTHER" id="PTHR45868">
    <property type="entry name" value="HEAVY METAL-ASSOCIATED ISOPRENYLATED PLANT PROTEIN 33-RELATED"/>
    <property type="match status" value="1"/>
</dbReference>
<keyword evidence="3" id="KW-0449">Lipoprotein</keyword>
<keyword evidence="1" id="KW-0488">Methylation</keyword>
<keyword evidence="9" id="KW-1185">Reference proteome</keyword>
<dbReference type="Pfam" id="PF00403">
    <property type="entry name" value="HMA"/>
    <property type="match status" value="1"/>
</dbReference>
<dbReference type="CDD" id="cd00371">
    <property type="entry name" value="HMA"/>
    <property type="match status" value="1"/>
</dbReference>
<evidence type="ECO:0000256" key="4">
    <source>
        <dbReference type="ARBA" id="ARBA00023289"/>
    </source>
</evidence>
<evidence type="ECO:0000256" key="2">
    <source>
        <dbReference type="ARBA" id="ARBA00022723"/>
    </source>
</evidence>
<comment type="caution">
    <text evidence="8">The sequence shown here is derived from an EMBL/GenBank/DDBJ whole genome shotgun (WGS) entry which is preliminary data.</text>
</comment>
<feature type="compositionally biased region" description="Acidic residues" evidence="6">
    <location>
        <begin position="342"/>
        <end position="369"/>
    </location>
</feature>
<dbReference type="PROSITE" id="PS50846">
    <property type="entry name" value="HMA_2"/>
    <property type="match status" value="1"/>
</dbReference>
<feature type="compositionally biased region" description="Gly residues" evidence="6">
    <location>
        <begin position="406"/>
        <end position="422"/>
    </location>
</feature>
<feature type="region of interest" description="Disordered" evidence="6">
    <location>
        <begin position="266"/>
        <end position="306"/>
    </location>
</feature>
<dbReference type="SUPFAM" id="SSF55008">
    <property type="entry name" value="HMA, heavy metal-associated domain"/>
    <property type="match status" value="1"/>
</dbReference>
<proteinExistence type="inferred from homology"/>
<feature type="region of interest" description="Disordered" evidence="6">
    <location>
        <begin position="403"/>
        <end position="519"/>
    </location>
</feature>
<evidence type="ECO:0000313" key="8">
    <source>
        <dbReference type="EMBL" id="KAB5545411.1"/>
    </source>
</evidence>
<feature type="compositionally biased region" description="Gly residues" evidence="6">
    <location>
        <begin position="460"/>
        <end position="492"/>
    </location>
</feature>
<organism evidence="8 9">
    <name type="scientific">Salix brachista</name>
    <dbReference type="NCBI Taxonomy" id="2182728"/>
    <lineage>
        <taxon>Eukaryota</taxon>
        <taxon>Viridiplantae</taxon>
        <taxon>Streptophyta</taxon>
        <taxon>Embryophyta</taxon>
        <taxon>Tracheophyta</taxon>
        <taxon>Spermatophyta</taxon>
        <taxon>Magnoliopsida</taxon>
        <taxon>eudicotyledons</taxon>
        <taxon>Gunneridae</taxon>
        <taxon>Pentapetalae</taxon>
        <taxon>rosids</taxon>
        <taxon>fabids</taxon>
        <taxon>Malpighiales</taxon>
        <taxon>Salicaceae</taxon>
        <taxon>Saliceae</taxon>
        <taxon>Salix</taxon>
    </lineage>
</organism>
<evidence type="ECO:0000256" key="3">
    <source>
        <dbReference type="ARBA" id="ARBA00023288"/>
    </source>
</evidence>
<dbReference type="PANTHER" id="PTHR45868:SF74">
    <property type="entry name" value="HEAVY METAL-ASSOCIATED ISOPRENYLATED PLANT PROTEIN 33"/>
    <property type="match status" value="1"/>
</dbReference>
<evidence type="ECO:0000256" key="5">
    <source>
        <dbReference type="ARBA" id="ARBA00024045"/>
    </source>
</evidence>
<gene>
    <name evidence="8" type="ORF">DKX38_013523</name>
</gene>
<dbReference type="Proteomes" id="UP000326939">
    <property type="component" value="Chromosome 8"/>
</dbReference>
<evidence type="ECO:0000259" key="7">
    <source>
        <dbReference type="PROSITE" id="PS50846"/>
    </source>
</evidence>
<comment type="similarity">
    <text evidence="5">Belongs to the HIPP family.</text>
</comment>
<evidence type="ECO:0000256" key="1">
    <source>
        <dbReference type="ARBA" id="ARBA00022481"/>
    </source>
</evidence>
<feature type="compositionally biased region" description="Gly residues" evidence="6">
    <location>
        <begin position="429"/>
        <end position="452"/>
    </location>
</feature>
<keyword evidence="4" id="KW-0636">Prenylation</keyword>
<feature type="domain" description="HMA" evidence="7">
    <location>
        <begin position="181"/>
        <end position="244"/>
    </location>
</feature>
<dbReference type="FunFam" id="3.30.70.100:FF:000008">
    <property type="entry name" value="Copper transport protein ATOX1"/>
    <property type="match status" value="1"/>
</dbReference>
<feature type="compositionally biased region" description="Low complexity" evidence="6">
    <location>
        <begin position="277"/>
        <end position="306"/>
    </location>
</feature>
<dbReference type="AlphaFoldDB" id="A0A5N5LSW6"/>
<evidence type="ECO:0000256" key="6">
    <source>
        <dbReference type="SAM" id="MobiDB-lite"/>
    </source>
</evidence>